<name>A0A223D403_9BACL</name>
<evidence type="ECO:0000313" key="2">
    <source>
        <dbReference type="Proteomes" id="UP000214688"/>
    </source>
</evidence>
<reference evidence="1 2" key="1">
    <citation type="journal article" date="2015" name="Int. J. Syst. Evol. Microbiol.">
        <title>Tumebacillus algifaecis sp. nov., isolated from decomposing algal scum.</title>
        <authorList>
            <person name="Wu Y.F."/>
            <person name="Zhang B."/>
            <person name="Xing P."/>
            <person name="Wu Q.L."/>
            <person name="Liu S.J."/>
        </authorList>
    </citation>
    <scope>NUCLEOTIDE SEQUENCE [LARGE SCALE GENOMIC DNA]</scope>
    <source>
        <strain evidence="1 2">THMBR28</strain>
    </source>
</reference>
<sequence length="73" mass="8414">MQVASARVAFLNGELQLFEVNTLDGMTWEGPLEADELGRMLESSYLVLLEDGRKYRVAAQEFTDRWYTKRLPS</sequence>
<keyword evidence="2" id="KW-1185">Reference proteome</keyword>
<proteinExistence type="predicted"/>
<dbReference type="AlphaFoldDB" id="A0A223D403"/>
<protein>
    <submittedName>
        <fullName evidence="1">Uncharacterized protein</fullName>
    </submittedName>
</protein>
<gene>
    <name evidence="1" type="ORF">CIG75_15660</name>
</gene>
<dbReference type="KEGG" id="tab:CIG75_15660"/>
<accession>A0A223D403</accession>
<organism evidence="1 2">
    <name type="scientific">Tumebacillus algifaecis</name>
    <dbReference type="NCBI Taxonomy" id="1214604"/>
    <lineage>
        <taxon>Bacteria</taxon>
        <taxon>Bacillati</taxon>
        <taxon>Bacillota</taxon>
        <taxon>Bacilli</taxon>
        <taxon>Bacillales</taxon>
        <taxon>Alicyclobacillaceae</taxon>
        <taxon>Tumebacillus</taxon>
    </lineage>
</organism>
<evidence type="ECO:0000313" key="1">
    <source>
        <dbReference type="EMBL" id="ASS76235.1"/>
    </source>
</evidence>
<dbReference type="EMBL" id="CP022657">
    <property type="protein sequence ID" value="ASS76235.1"/>
    <property type="molecule type" value="Genomic_DNA"/>
</dbReference>
<dbReference type="Proteomes" id="UP000214688">
    <property type="component" value="Chromosome"/>
</dbReference>